<comment type="caution">
    <text evidence="1">The sequence shown here is derived from an EMBL/GenBank/DDBJ whole genome shotgun (WGS) entry which is preliminary data.</text>
</comment>
<reference evidence="1 2" key="1">
    <citation type="submission" date="2014-12" db="EMBL/GenBank/DDBJ databases">
        <authorList>
            <person name="Baeyen S."/>
        </authorList>
    </citation>
    <scope>NUCLEOTIDE SEQUENCE [LARGE SCALE GENOMIC DNA]</scope>
    <source>
        <strain evidence="1 2">LMG 28496</strain>
    </source>
</reference>
<protein>
    <submittedName>
        <fullName evidence="1">Uncharacterized protein</fullName>
    </submittedName>
</protein>
<dbReference type="EMBL" id="JUEU01000266">
    <property type="protein sequence ID" value="KOP53044.1"/>
    <property type="molecule type" value="Genomic_DNA"/>
</dbReference>
<feature type="non-terminal residue" evidence="1">
    <location>
        <position position="1"/>
    </location>
</feature>
<proteinExistence type="predicted"/>
<name>A0ABR5JJ80_9PSED</name>
<sequence>ARNAHGEGGWLKELSVPRVGTVGYFCSASLGVSGAMKPYQLYRLTLGGLATAVFRPTLNKEAVKRVNRHTFFIGFLHAGCQ</sequence>
<accession>A0ABR5JJ80</accession>
<gene>
    <name evidence="1" type="ORF">OX90_23110</name>
</gene>
<organism evidence="1 2">
    <name type="scientific">Pseudomonas coronafaciens pv. porri</name>
    <dbReference type="NCBI Taxonomy" id="83964"/>
    <lineage>
        <taxon>Bacteria</taxon>
        <taxon>Pseudomonadati</taxon>
        <taxon>Pseudomonadota</taxon>
        <taxon>Gammaproteobacteria</taxon>
        <taxon>Pseudomonadales</taxon>
        <taxon>Pseudomonadaceae</taxon>
        <taxon>Pseudomonas</taxon>
        <taxon>Pseudomonas coronafaciens</taxon>
    </lineage>
</organism>
<reference evidence="1 2" key="2">
    <citation type="submission" date="2015-09" db="EMBL/GenBank/DDBJ databases">
        <title>Genome analysis of Pseudomonas syringae pv. porri LMG.</title>
        <authorList>
            <person name="Rombouts S."/>
        </authorList>
    </citation>
    <scope>NUCLEOTIDE SEQUENCE [LARGE SCALE GENOMIC DNA]</scope>
    <source>
        <strain evidence="1 2">LMG 28496</strain>
    </source>
</reference>
<evidence type="ECO:0000313" key="1">
    <source>
        <dbReference type="EMBL" id="KOP53044.1"/>
    </source>
</evidence>
<keyword evidence="2" id="KW-1185">Reference proteome</keyword>
<evidence type="ECO:0000313" key="2">
    <source>
        <dbReference type="Proteomes" id="UP000037201"/>
    </source>
</evidence>
<dbReference type="Proteomes" id="UP000037201">
    <property type="component" value="Unassembled WGS sequence"/>
</dbReference>